<name>A0A8J7ISM2_9CYAN</name>
<gene>
    <name evidence="2" type="ORF">IQ249_10200</name>
</gene>
<keyword evidence="1" id="KW-0175">Coiled coil</keyword>
<feature type="coiled-coil region" evidence="1">
    <location>
        <begin position="95"/>
        <end position="157"/>
    </location>
</feature>
<evidence type="ECO:0000313" key="2">
    <source>
        <dbReference type="EMBL" id="MBE9116267.1"/>
    </source>
</evidence>
<sequence>MLHLAQVQKNQSSDGIELQLLATQTAKNIWVVGNGKTVALTEQTLSEASVSSNNLLVLVDLDENHQILNLQNVTNWVLELVKTLSNPENASDFSLEEEEARIEQWRQELTSQSQDITRRNLEIETRREQMQELEASLQQEKEELERRWQELKVLEERHKGTSGLSESE</sequence>
<evidence type="ECO:0000313" key="3">
    <source>
        <dbReference type="Proteomes" id="UP000654482"/>
    </source>
</evidence>
<reference evidence="2" key="1">
    <citation type="submission" date="2020-10" db="EMBL/GenBank/DDBJ databases">
        <authorList>
            <person name="Castelo-Branco R."/>
            <person name="Eusebio N."/>
            <person name="Adriana R."/>
            <person name="Vieira A."/>
            <person name="Brugerolle De Fraissinette N."/>
            <person name="Rezende De Castro R."/>
            <person name="Schneider M.P."/>
            <person name="Vasconcelos V."/>
            <person name="Leao P.N."/>
        </authorList>
    </citation>
    <scope>NUCLEOTIDE SEQUENCE</scope>
    <source>
        <strain evidence="2">LEGE 07157</strain>
    </source>
</reference>
<keyword evidence="3" id="KW-1185">Reference proteome</keyword>
<dbReference type="EMBL" id="JADEWZ010000013">
    <property type="protein sequence ID" value="MBE9116267.1"/>
    <property type="molecule type" value="Genomic_DNA"/>
</dbReference>
<evidence type="ECO:0000256" key="1">
    <source>
        <dbReference type="SAM" id="Coils"/>
    </source>
</evidence>
<dbReference type="Proteomes" id="UP000654482">
    <property type="component" value="Unassembled WGS sequence"/>
</dbReference>
<comment type="caution">
    <text evidence="2">The sequence shown here is derived from an EMBL/GenBank/DDBJ whole genome shotgun (WGS) entry which is preliminary data.</text>
</comment>
<organism evidence="2 3">
    <name type="scientific">Lusitaniella coriacea LEGE 07157</name>
    <dbReference type="NCBI Taxonomy" id="945747"/>
    <lineage>
        <taxon>Bacteria</taxon>
        <taxon>Bacillati</taxon>
        <taxon>Cyanobacteriota</taxon>
        <taxon>Cyanophyceae</taxon>
        <taxon>Spirulinales</taxon>
        <taxon>Lusitaniellaceae</taxon>
        <taxon>Lusitaniella</taxon>
    </lineage>
</organism>
<dbReference type="RefSeq" id="WP_194029366.1">
    <property type="nucleotide sequence ID" value="NZ_JADEWZ010000013.1"/>
</dbReference>
<protein>
    <submittedName>
        <fullName evidence="2">Uncharacterized protein</fullName>
    </submittedName>
</protein>
<dbReference type="AlphaFoldDB" id="A0A8J7ISM2"/>
<proteinExistence type="predicted"/>
<accession>A0A8J7ISM2</accession>